<dbReference type="AlphaFoldDB" id="I8TC80"/>
<dbReference type="PROSITE" id="PS00705">
    <property type="entry name" value="PROK_CO2_ANHYDRASE_2"/>
    <property type="match status" value="1"/>
</dbReference>
<evidence type="ECO:0000256" key="8">
    <source>
        <dbReference type="ARBA" id="ARBA00048348"/>
    </source>
</evidence>
<evidence type="ECO:0000313" key="12">
    <source>
        <dbReference type="EMBL" id="EIT71505.1"/>
    </source>
</evidence>
<evidence type="ECO:0000256" key="9">
    <source>
        <dbReference type="PIRSR" id="PIRSR601765-1"/>
    </source>
</evidence>
<dbReference type="Gene3D" id="3.40.1050.10">
    <property type="entry name" value="Carbonic anhydrase"/>
    <property type="match status" value="1"/>
</dbReference>
<keyword evidence="4 9" id="KW-0479">Metal-binding</keyword>
<evidence type="ECO:0000256" key="10">
    <source>
        <dbReference type="RuleBase" id="RU003956"/>
    </source>
</evidence>
<sequence>MERLIKGFEQFRRTAFPEKRELFEKLAGGQTPHTMFITCADSRVAPELFTSSEPGDIFVCRNVGNIVPPYAQFTGGVSAAIEYAVAALKVQNIVVCGHSDCGAMKATQDPSKVASLQAVSAWLRHSHIAKVVVDANYTFHDPAEHLAKITEENVVAQLDHLRTHPSVAAKLMAGQLQIHGWVFDIEAGSIKAYSAKQGRFVPLEDSLLETDDLGTLPHATPPSRLSANGATAGDTL</sequence>
<comment type="similarity">
    <text evidence="1 10">Belongs to the beta-class carbonic anhydrase family.</text>
</comment>
<evidence type="ECO:0000256" key="1">
    <source>
        <dbReference type="ARBA" id="ARBA00006217"/>
    </source>
</evidence>
<keyword evidence="5 9" id="KW-0862">Zinc</keyword>
<comment type="function">
    <text evidence="10">Reversible hydration of carbon dioxide.</text>
</comment>
<dbReference type="RefSeq" id="WP_007184591.1">
    <property type="nucleotide sequence ID" value="NZ_AKGD01000001.1"/>
</dbReference>
<keyword evidence="6 10" id="KW-0456">Lyase</keyword>
<dbReference type="PANTHER" id="PTHR11002:SF76">
    <property type="entry name" value="CARBONIC ANHYDRASE"/>
    <property type="match status" value="1"/>
</dbReference>
<dbReference type="InterPro" id="IPR045066">
    <property type="entry name" value="Beta_CA_cladeB"/>
</dbReference>
<dbReference type="OrthoDB" id="9797527at2"/>
<evidence type="ECO:0000256" key="3">
    <source>
        <dbReference type="ARBA" id="ARBA00014628"/>
    </source>
</evidence>
<comment type="catalytic activity">
    <reaction evidence="8 10">
        <text>hydrogencarbonate + H(+) = CO2 + H2O</text>
        <dbReference type="Rhea" id="RHEA:10748"/>
        <dbReference type="ChEBI" id="CHEBI:15377"/>
        <dbReference type="ChEBI" id="CHEBI:15378"/>
        <dbReference type="ChEBI" id="CHEBI:16526"/>
        <dbReference type="ChEBI" id="CHEBI:17544"/>
        <dbReference type="EC" id="4.2.1.1"/>
    </reaction>
</comment>
<dbReference type="Pfam" id="PF00484">
    <property type="entry name" value="Pro_CA"/>
    <property type="match status" value="1"/>
</dbReference>
<evidence type="ECO:0000256" key="11">
    <source>
        <dbReference type="SAM" id="MobiDB-lite"/>
    </source>
</evidence>
<feature type="binding site" evidence="9">
    <location>
        <position position="41"/>
    </location>
    <ligand>
        <name>Zn(2+)</name>
        <dbReference type="ChEBI" id="CHEBI:29105"/>
    </ligand>
</feature>
<feature type="region of interest" description="Disordered" evidence="11">
    <location>
        <begin position="212"/>
        <end position="236"/>
    </location>
</feature>
<gene>
    <name evidence="12" type="ORF">WQQ_16420</name>
</gene>
<dbReference type="GO" id="GO:0004089">
    <property type="term" value="F:carbonate dehydratase activity"/>
    <property type="evidence" value="ECO:0007669"/>
    <property type="project" value="UniProtKB-UniRule"/>
</dbReference>
<dbReference type="PROSITE" id="PS00704">
    <property type="entry name" value="PROK_CO2_ANHYDRASE_1"/>
    <property type="match status" value="1"/>
</dbReference>
<dbReference type="InterPro" id="IPR001765">
    <property type="entry name" value="Carbonic_anhydrase"/>
</dbReference>
<evidence type="ECO:0000256" key="6">
    <source>
        <dbReference type="ARBA" id="ARBA00023239"/>
    </source>
</evidence>
<evidence type="ECO:0000256" key="7">
    <source>
        <dbReference type="ARBA" id="ARBA00031969"/>
    </source>
</evidence>
<evidence type="ECO:0000256" key="4">
    <source>
        <dbReference type="ARBA" id="ARBA00022723"/>
    </source>
</evidence>
<dbReference type="STRING" id="1172194.WQQ_16420"/>
<dbReference type="PANTHER" id="PTHR11002">
    <property type="entry name" value="CARBONIC ANHYDRASE"/>
    <property type="match status" value="1"/>
</dbReference>
<dbReference type="GO" id="GO:0015976">
    <property type="term" value="P:carbon utilization"/>
    <property type="evidence" value="ECO:0007669"/>
    <property type="project" value="InterPro"/>
</dbReference>
<comment type="cofactor">
    <cofactor evidence="9">
        <name>Zn(2+)</name>
        <dbReference type="ChEBI" id="CHEBI:29105"/>
    </cofactor>
    <text evidence="9">Binds 1 zinc ion per subunit.</text>
</comment>
<dbReference type="FunFam" id="3.40.1050.10:FF:000003">
    <property type="entry name" value="Carbonic anhydrase"/>
    <property type="match status" value="1"/>
</dbReference>
<accession>I8TC80</accession>
<feature type="binding site" evidence="9">
    <location>
        <position position="39"/>
    </location>
    <ligand>
        <name>Zn(2+)</name>
        <dbReference type="ChEBI" id="CHEBI:29105"/>
    </ligand>
</feature>
<dbReference type="SMART" id="SM00947">
    <property type="entry name" value="Pro_CA"/>
    <property type="match status" value="1"/>
</dbReference>
<evidence type="ECO:0000313" key="13">
    <source>
        <dbReference type="Proteomes" id="UP000003704"/>
    </source>
</evidence>
<dbReference type="CDD" id="cd00884">
    <property type="entry name" value="beta_CA_cladeB"/>
    <property type="match status" value="1"/>
</dbReference>
<protein>
    <recommendedName>
        <fullName evidence="3 10">Carbonic anhydrase</fullName>
        <ecNumber evidence="2 10">4.2.1.1</ecNumber>
    </recommendedName>
    <alternativeName>
        <fullName evidence="7 10">Carbonate dehydratase</fullName>
    </alternativeName>
</protein>
<comment type="caution">
    <text evidence="12">The sequence shown here is derived from an EMBL/GenBank/DDBJ whole genome shotgun (WGS) entry which is preliminary data.</text>
</comment>
<organism evidence="12 13">
    <name type="scientific">Hydrocarboniphaga effusa AP103</name>
    <dbReference type="NCBI Taxonomy" id="1172194"/>
    <lineage>
        <taxon>Bacteria</taxon>
        <taxon>Pseudomonadati</taxon>
        <taxon>Pseudomonadota</taxon>
        <taxon>Gammaproteobacteria</taxon>
        <taxon>Nevskiales</taxon>
        <taxon>Nevskiaceae</taxon>
        <taxon>Hydrocarboniphaga</taxon>
    </lineage>
</organism>
<reference evidence="12 13" key="1">
    <citation type="journal article" date="2012" name="J. Bacteriol.">
        <title>Genome Sequence of n-Alkane-Degrading Hydrocarboniphaga effusa Strain AP103T (ATCC BAA-332T).</title>
        <authorList>
            <person name="Chang H.K."/>
            <person name="Zylstra G.J."/>
            <person name="Chae J.C."/>
        </authorList>
    </citation>
    <scope>NUCLEOTIDE SEQUENCE [LARGE SCALE GENOMIC DNA]</scope>
    <source>
        <strain evidence="12 13">AP103</strain>
    </source>
</reference>
<name>I8TC80_9GAMM</name>
<evidence type="ECO:0000256" key="5">
    <source>
        <dbReference type="ARBA" id="ARBA00022833"/>
    </source>
</evidence>
<feature type="binding site" evidence="9">
    <location>
        <position position="98"/>
    </location>
    <ligand>
        <name>Zn(2+)</name>
        <dbReference type="ChEBI" id="CHEBI:29105"/>
    </ligand>
</feature>
<dbReference type="GO" id="GO:0008270">
    <property type="term" value="F:zinc ion binding"/>
    <property type="evidence" value="ECO:0007669"/>
    <property type="project" value="UniProtKB-UniRule"/>
</dbReference>
<dbReference type="PATRIC" id="fig|1172194.4.peg.1584"/>
<dbReference type="InterPro" id="IPR015892">
    <property type="entry name" value="Carbonic_anhydrase_CS"/>
</dbReference>
<proteinExistence type="inferred from homology"/>
<dbReference type="InterPro" id="IPR036874">
    <property type="entry name" value="Carbonic_anhydrase_sf"/>
</dbReference>
<feature type="binding site" evidence="9">
    <location>
        <position position="101"/>
    </location>
    <ligand>
        <name>Zn(2+)</name>
        <dbReference type="ChEBI" id="CHEBI:29105"/>
    </ligand>
</feature>
<dbReference type="EC" id="4.2.1.1" evidence="2 10"/>
<dbReference type="SUPFAM" id="SSF53056">
    <property type="entry name" value="beta-carbonic anhydrase, cab"/>
    <property type="match status" value="1"/>
</dbReference>
<keyword evidence="13" id="KW-1185">Reference proteome</keyword>
<evidence type="ECO:0000256" key="2">
    <source>
        <dbReference type="ARBA" id="ARBA00012925"/>
    </source>
</evidence>
<dbReference type="EMBL" id="AKGD01000001">
    <property type="protein sequence ID" value="EIT71505.1"/>
    <property type="molecule type" value="Genomic_DNA"/>
</dbReference>
<dbReference type="Proteomes" id="UP000003704">
    <property type="component" value="Unassembled WGS sequence"/>
</dbReference>